<reference evidence="1" key="1">
    <citation type="submission" date="2022-08" db="EMBL/GenBank/DDBJ databases">
        <authorList>
            <person name="Tistechok S."/>
            <person name="Samborskyy M."/>
            <person name="Roman I."/>
        </authorList>
    </citation>
    <scope>NUCLEOTIDE SEQUENCE</scope>
    <source>
        <strain evidence="1">DSM 103496</strain>
    </source>
</reference>
<dbReference type="Proteomes" id="UP001141259">
    <property type="component" value="Unassembled WGS sequence"/>
</dbReference>
<name>A0A9X3AGC7_9PSEU</name>
<keyword evidence="2" id="KW-1185">Reference proteome</keyword>
<accession>A0A9X3AGC7</accession>
<organism evidence="1 2">
    <name type="scientific">Umezawaea endophytica</name>
    <dbReference type="NCBI Taxonomy" id="1654476"/>
    <lineage>
        <taxon>Bacteria</taxon>
        <taxon>Bacillati</taxon>
        <taxon>Actinomycetota</taxon>
        <taxon>Actinomycetes</taxon>
        <taxon>Pseudonocardiales</taxon>
        <taxon>Pseudonocardiaceae</taxon>
        <taxon>Umezawaea</taxon>
    </lineage>
</organism>
<comment type="caution">
    <text evidence="1">The sequence shown here is derived from an EMBL/GenBank/DDBJ whole genome shotgun (WGS) entry which is preliminary data.</text>
</comment>
<dbReference type="EMBL" id="JANYMP010000006">
    <property type="protein sequence ID" value="MCS7478170.1"/>
    <property type="molecule type" value="Genomic_DNA"/>
</dbReference>
<evidence type="ECO:0000313" key="1">
    <source>
        <dbReference type="EMBL" id="MCS7478170.1"/>
    </source>
</evidence>
<dbReference type="AlphaFoldDB" id="A0A9X3AGC7"/>
<protein>
    <submittedName>
        <fullName evidence="1">Uncharacterized protein</fullName>
    </submittedName>
</protein>
<evidence type="ECO:0000313" key="2">
    <source>
        <dbReference type="Proteomes" id="UP001141259"/>
    </source>
</evidence>
<gene>
    <name evidence="1" type="ORF">NZH93_15020</name>
</gene>
<sequence>MTAPGVDDLDDVRECLSRLAFAFTGLLGNKPDPVVAAARLWELAGIAREIGELCDRRAAGLCGGLGR</sequence>
<dbReference type="RefSeq" id="WP_259623678.1">
    <property type="nucleotide sequence ID" value="NZ_JANYMP010000006.1"/>
</dbReference>
<proteinExistence type="predicted"/>